<evidence type="ECO:0000259" key="3">
    <source>
        <dbReference type="PROSITE" id="PS50977"/>
    </source>
</evidence>
<dbReference type="AlphaFoldDB" id="A0A387BH57"/>
<dbReference type="InterPro" id="IPR023772">
    <property type="entry name" value="DNA-bd_HTH_TetR-type_CS"/>
</dbReference>
<dbReference type="PROSITE" id="PS50977">
    <property type="entry name" value="HTH_TETR_2"/>
    <property type="match status" value="1"/>
</dbReference>
<keyword evidence="5" id="KW-1185">Reference proteome</keyword>
<dbReference type="Gene3D" id="1.10.357.10">
    <property type="entry name" value="Tetracycline Repressor, domain 2"/>
    <property type="match status" value="1"/>
</dbReference>
<dbReference type="EMBL" id="CP032627">
    <property type="protein sequence ID" value="AYG01502.1"/>
    <property type="molecule type" value="Genomic_DNA"/>
</dbReference>
<dbReference type="PRINTS" id="PR00455">
    <property type="entry name" value="HTHTETR"/>
</dbReference>
<dbReference type="InterPro" id="IPR011991">
    <property type="entry name" value="ArsR-like_HTH"/>
</dbReference>
<sequence length="179" mass="20905">MTTREKILQETENFILKNGIEKLTISKIAKKLNISQPAIYKHFKNKEELLTVLALRFLNEQTLSAIFPFDTTNYTQRADIIHDWLWAVASAKFYAHQETPEMFALYTTYVSENQTLSQEHILEMVQSLQRAAALSTPEQAGALIQAFAYFHHPKISPQWDNFFQEQFENVWSLIKKSFE</sequence>
<dbReference type="PANTHER" id="PTHR43479">
    <property type="entry name" value="ACREF/ENVCD OPERON REPRESSOR-RELATED"/>
    <property type="match status" value="1"/>
</dbReference>
<accession>A0A387BH57</accession>
<organism evidence="4 5">
    <name type="scientific">Lactococcus allomyrinae</name>
    <dbReference type="NCBI Taxonomy" id="2419773"/>
    <lineage>
        <taxon>Bacteria</taxon>
        <taxon>Bacillati</taxon>
        <taxon>Bacillota</taxon>
        <taxon>Bacilli</taxon>
        <taxon>Lactobacillales</taxon>
        <taxon>Streptococcaceae</taxon>
        <taxon>Lactococcus</taxon>
    </lineage>
</organism>
<dbReference type="PROSITE" id="PS01081">
    <property type="entry name" value="HTH_TETR_1"/>
    <property type="match status" value="1"/>
</dbReference>
<keyword evidence="1 2" id="KW-0238">DNA-binding</keyword>
<dbReference type="KEGG" id="lact:D7I46_10775"/>
<evidence type="ECO:0000313" key="4">
    <source>
        <dbReference type="EMBL" id="AYG01502.1"/>
    </source>
</evidence>
<dbReference type="Pfam" id="PF17935">
    <property type="entry name" value="TetR_C_27"/>
    <property type="match status" value="1"/>
</dbReference>
<dbReference type="Pfam" id="PF00440">
    <property type="entry name" value="TetR_N"/>
    <property type="match status" value="1"/>
</dbReference>
<dbReference type="InterPro" id="IPR041478">
    <property type="entry name" value="TetR_C_27"/>
</dbReference>
<feature type="DNA-binding region" description="H-T-H motif" evidence="2">
    <location>
        <begin position="24"/>
        <end position="43"/>
    </location>
</feature>
<dbReference type="Proteomes" id="UP000269374">
    <property type="component" value="Chromosome"/>
</dbReference>
<dbReference type="CDD" id="cd00090">
    <property type="entry name" value="HTH_ARSR"/>
    <property type="match status" value="1"/>
</dbReference>
<dbReference type="InterPro" id="IPR001647">
    <property type="entry name" value="HTH_TetR"/>
</dbReference>
<dbReference type="PANTHER" id="PTHR43479:SF11">
    <property type="entry name" value="ACREF_ENVCD OPERON REPRESSOR-RELATED"/>
    <property type="match status" value="1"/>
</dbReference>
<reference evidence="4 5" key="1">
    <citation type="submission" date="2018-09" db="EMBL/GenBank/DDBJ databases">
        <title>Genome sequencing of strain 1JSPR-7.</title>
        <authorList>
            <person name="Heo J."/>
            <person name="Kim S.-J."/>
            <person name="Kwon S.-W."/>
        </authorList>
    </citation>
    <scope>NUCLEOTIDE SEQUENCE [LARGE SCALE GENOMIC DNA]</scope>
    <source>
        <strain evidence="4 5">1JSPR-7</strain>
    </source>
</reference>
<evidence type="ECO:0000256" key="1">
    <source>
        <dbReference type="ARBA" id="ARBA00023125"/>
    </source>
</evidence>
<gene>
    <name evidence="4" type="ORF">D7I46_10775</name>
</gene>
<dbReference type="RefSeq" id="WP_120772872.1">
    <property type="nucleotide sequence ID" value="NZ_CP032627.1"/>
</dbReference>
<evidence type="ECO:0000256" key="2">
    <source>
        <dbReference type="PROSITE-ProRule" id="PRU00335"/>
    </source>
</evidence>
<feature type="domain" description="HTH tetR-type" evidence="3">
    <location>
        <begin position="1"/>
        <end position="61"/>
    </location>
</feature>
<dbReference type="GO" id="GO:0003677">
    <property type="term" value="F:DNA binding"/>
    <property type="evidence" value="ECO:0007669"/>
    <property type="project" value="UniProtKB-UniRule"/>
</dbReference>
<dbReference type="OrthoDB" id="9815924at2"/>
<evidence type="ECO:0000313" key="5">
    <source>
        <dbReference type="Proteomes" id="UP000269374"/>
    </source>
</evidence>
<dbReference type="InterPro" id="IPR009057">
    <property type="entry name" value="Homeodomain-like_sf"/>
</dbReference>
<name>A0A387BH57_9LACT</name>
<dbReference type="InterPro" id="IPR050624">
    <property type="entry name" value="HTH-type_Tx_Regulator"/>
</dbReference>
<proteinExistence type="predicted"/>
<dbReference type="SUPFAM" id="SSF46689">
    <property type="entry name" value="Homeodomain-like"/>
    <property type="match status" value="1"/>
</dbReference>
<protein>
    <submittedName>
        <fullName evidence="4">TetR/AcrR family transcriptional regulator</fullName>
    </submittedName>
</protein>